<keyword evidence="4" id="KW-0597">Phosphoprotein</keyword>
<reference evidence="6 7" key="1">
    <citation type="submission" date="2018-09" db="EMBL/GenBank/DDBJ databases">
        <title>Altererythrobacter spongiae sp. nov., isolated from a marine sponge.</title>
        <authorList>
            <person name="Zhuang L."/>
            <person name="Luo L."/>
        </authorList>
    </citation>
    <scope>NUCLEOTIDE SEQUENCE [LARGE SCALE GENOMIC DNA]</scope>
    <source>
        <strain evidence="6 7">HN-Y73</strain>
    </source>
</reference>
<organism evidence="6 7">
    <name type="scientific">Altericroceibacterium spongiae</name>
    <dbReference type="NCBI Taxonomy" id="2320269"/>
    <lineage>
        <taxon>Bacteria</taxon>
        <taxon>Pseudomonadati</taxon>
        <taxon>Pseudomonadota</taxon>
        <taxon>Alphaproteobacteria</taxon>
        <taxon>Sphingomonadales</taxon>
        <taxon>Erythrobacteraceae</taxon>
        <taxon>Altericroceibacterium</taxon>
    </lineage>
</organism>
<dbReference type="EMBL" id="RAPF01000004">
    <property type="protein sequence ID" value="RKF21247.1"/>
    <property type="molecule type" value="Genomic_DNA"/>
</dbReference>
<dbReference type="SMART" id="SM00448">
    <property type="entry name" value="REC"/>
    <property type="match status" value="1"/>
</dbReference>
<name>A0A420EKN1_9SPHN</name>
<feature type="domain" description="Response regulatory" evidence="5">
    <location>
        <begin position="3"/>
        <end position="119"/>
    </location>
</feature>
<dbReference type="InterPro" id="IPR011006">
    <property type="entry name" value="CheY-like_superfamily"/>
</dbReference>
<keyword evidence="1" id="KW-0805">Transcription regulation</keyword>
<dbReference type="PANTHER" id="PTHR48111">
    <property type="entry name" value="REGULATOR OF RPOS"/>
    <property type="match status" value="1"/>
</dbReference>
<dbReference type="GO" id="GO:0005829">
    <property type="term" value="C:cytosol"/>
    <property type="evidence" value="ECO:0007669"/>
    <property type="project" value="TreeGrafter"/>
</dbReference>
<dbReference type="PROSITE" id="PS50110">
    <property type="entry name" value="RESPONSE_REGULATORY"/>
    <property type="match status" value="1"/>
</dbReference>
<dbReference type="CDD" id="cd17574">
    <property type="entry name" value="REC_OmpR"/>
    <property type="match status" value="1"/>
</dbReference>
<evidence type="ECO:0000256" key="2">
    <source>
        <dbReference type="ARBA" id="ARBA00023125"/>
    </source>
</evidence>
<sequence>MGRIIYAEDDEIVAQIVIDALMNAGHAVGWLQDGDEALRAMRFRPPDLAILDQNMPVMNGGMVLREMRVIESLVMVPVLMLTAIDAKQSQNIAFYEGADDYMTKPFDPDELVFRAEQLMDQKFRRARPTF</sequence>
<dbReference type="InterPro" id="IPR001789">
    <property type="entry name" value="Sig_transdc_resp-reg_receiver"/>
</dbReference>
<evidence type="ECO:0000313" key="6">
    <source>
        <dbReference type="EMBL" id="RKF21247.1"/>
    </source>
</evidence>
<protein>
    <submittedName>
        <fullName evidence="6">Response regulator</fullName>
    </submittedName>
</protein>
<accession>A0A420EKN1</accession>
<keyword evidence="3" id="KW-0804">Transcription</keyword>
<proteinExistence type="predicted"/>
<dbReference type="GO" id="GO:0000156">
    <property type="term" value="F:phosphorelay response regulator activity"/>
    <property type="evidence" value="ECO:0007669"/>
    <property type="project" value="TreeGrafter"/>
</dbReference>
<evidence type="ECO:0000256" key="3">
    <source>
        <dbReference type="ARBA" id="ARBA00023163"/>
    </source>
</evidence>
<evidence type="ECO:0000256" key="4">
    <source>
        <dbReference type="PROSITE-ProRule" id="PRU00169"/>
    </source>
</evidence>
<keyword evidence="2" id="KW-0238">DNA-binding</keyword>
<evidence type="ECO:0000313" key="7">
    <source>
        <dbReference type="Proteomes" id="UP000284395"/>
    </source>
</evidence>
<dbReference type="Proteomes" id="UP000284395">
    <property type="component" value="Unassembled WGS sequence"/>
</dbReference>
<dbReference type="PANTHER" id="PTHR48111:SF67">
    <property type="entry name" value="TRANSCRIPTIONAL REGULATORY PROTEIN TCTD"/>
    <property type="match status" value="1"/>
</dbReference>
<dbReference type="Gene3D" id="3.40.50.2300">
    <property type="match status" value="1"/>
</dbReference>
<dbReference type="GO" id="GO:0006355">
    <property type="term" value="P:regulation of DNA-templated transcription"/>
    <property type="evidence" value="ECO:0007669"/>
    <property type="project" value="TreeGrafter"/>
</dbReference>
<dbReference type="OrthoDB" id="9786548at2"/>
<keyword evidence="7" id="KW-1185">Reference proteome</keyword>
<gene>
    <name evidence="6" type="ORF">D6851_10110</name>
</gene>
<feature type="modified residue" description="4-aspartylphosphate" evidence="4">
    <location>
        <position position="52"/>
    </location>
</feature>
<comment type="caution">
    <text evidence="6">The sequence shown here is derived from an EMBL/GenBank/DDBJ whole genome shotgun (WGS) entry which is preliminary data.</text>
</comment>
<dbReference type="GO" id="GO:0000976">
    <property type="term" value="F:transcription cis-regulatory region binding"/>
    <property type="evidence" value="ECO:0007669"/>
    <property type="project" value="TreeGrafter"/>
</dbReference>
<dbReference type="AlphaFoldDB" id="A0A420EKN1"/>
<dbReference type="RefSeq" id="WP_120324745.1">
    <property type="nucleotide sequence ID" value="NZ_RAPF01000004.1"/>
</dbReference>
<dbReference type="GO" id="GO:0032993">
    <property type="term" value="C:protein-DNA complex"/>
    <property type="evidence" value="ECO:0007669"/>
    <property type="project" value="TreeGrafter"/>
</dbReference>
<evidence type="ECO:0000259" key="5">
    <source>
        <dbReference type="PROSITE" id="PS50110"/>
    </source>
</evidence>
<evidence type="ECO:0000256" key="1">
    <source>
        <dbReference type="ARBA" id="ARBA00023015"/>
    </source>
</evidence>
<dbReference type="SUPFAM" id="SSF52172">
    <property type="entry name" value="CheY-like"/>
    <property type="match status" value="1"/>
</dbReference>
<dbReference type="InterPro" id="IPR039420">
    <property type="entry name" value="WalR-like"/>
</dbReference>
<dbReference type="Pfam" id="PF00072">
    <property type="entry name" value="Response_reg"/>
    <property type="match status" value="1"/>
</dbReference>